<keyword evidence="1" id="KW-0732">Signal</keyword>
<dbReference type="EMBL" id="CP065997">
    <property type="protein sequence ID" value="QQB32844.1"/>
    <property type="molecule type" value="Genomic_DNA"/>
</dbReference>
<evidence type="ECO:0000256" key="1">
    <source>
        <dbReference type="SAM" id="SignalP"/>
    </source>
</evidence>
<evidence type="ECO:0000313" key="3">
    <source>
        <dbReference type="Proteomes" id="UP000595231"/>
    </source>
</evidence>
<evidence type="ECO:0008006" key="4">
    <source>
        <dbReference type="Google" id="ProtNLM"/>
    </source>
</evidence>
<evidence type="ECO:0000313" key="2">
    <source>
        <dbReference type="EMBL" id="QQB32844.1"/>
    </source>
</evidence>
<dbReference type="PROSITE" id="PS51257">
    <property type="entry name" value="PROKAR_LIPOPROTEIN"/>
    <property type="match status" value="1"/>
</dbReference>
<dbReference type="Proteomes" id="UP000595231">
    <property type="component" value="Chromosome"/>
</dbReference>
<feature type="chain" id="PRO_5032763186" description="Lipoprotein" evidence="1">
    <location>
        <begin position="21"/>
        <end position="119"/>
    </location>
</feature>
<accession>A0A7T4AZE3</accession>
<protein>
    <recommendedName>
        <fullName evidence="4">Lipoprotein</fullName>
    </recommendedName>
</protein>
<dbReference type="RefSeq" id="WP_198483338.1">
    <property type="nucleotide sequence ID" value="NZ_CP065997.1"/>
</dbReference>
<dbReference type="AlphaFoldDB" id="A0A7T4AZE3"/>
<name>A0A7T4AZE3_9BURK</name>
<organism evidence="2 3">
    <name type="scientific">Achromobacter deleyi</name>
    <dbReference type="NCBI Taxonomy" id="1353891"/>
    <lineage>
        <taxon>Bacteria</taxon>
        <taxon>Pseudomonadati</taxon>
        <taxon>Pseudomonadota</taxon>
        <taxon>Betaproteobacteria</taxon>
        <taxon>Burkholderiales</taxon>
        <taxon>Alcaligenaceae</taxon>
        <taxon>Achromobacter</taxon>
    </lineage>
</organism>
<sequence length="119" mass="12794">MLRIFVILACAMAASGCAPSKSLVQLRATPGETYFSQASVDTVTRCMRDLPTDMLEITTYPESGAAEFMIGTSSDMVYLAAASKDSSGSSIAIHTYGRTLWAMPEAEFRASVKRCAPPR</sequence>
<gene>
    <name evidence="2" type="ORF">I6I07_19560</name>
</gene>
<proteinExistence type="predicted"/>
<feature type="signal peptide" evidence="1">
    <location>
        <begin position="1"/>
        <end position="20"/>
    </location>
</feature>
<reference evidence="2 3" key="1">
    <citation type="submission" date="2020-12" db="EMBL/GenBank/DDBJ databases">
        <title>FDA dAtabase for Regulatory Grade micrObial Sequences (FDA-ARGOS): Supporting development and validation of Infectious Disease Dx tests.</title>
        <authorList>
            <person name="Sproer C."/>
            <person name="Gronow S."/>
            <person name="Severitt S."/>
            <person name="Schroder I."/>
            <person name="Tallon L."/>
            <person name="Sadzewicz L."/>
            <person name="Zhao X."/>
            <person name="Boylan J."/>
            <person name="Ott S."/>
            <person name="Bowen H."/>
            <person name="Vavikolanu K."/>
            <person name="Mehta A."/>
            <person name="Aluvathingal J."/>
            <person name="Nadendla S."/>
            <person name="Lowell S."/>
            <person name="Myers T."/>
            <person name="Yan Y."/>
            <person name="Sichtig H."/>
        </authorList>
    </citation>
    <scope>NUCLEOTIDE SEQUENCE [LARGE SCALE GENOMIC DNA]</scope>
    <source>
        <strain evidence="2 3">FDAARGOS_1050</strain>
    </source>
</reference>